<accession>A0A7J9PFQ2</accession>
<evidence type="ECO:0000313" key="2">
    <source>
        <dbReference type="Proteomes" id="UP000533207"/>
    </source>
</evidence>
<organism evidence="1 2">
    <name type="scientific">Methanococcus maripaludis</name>
    <name type="common">Methanococcus deltae</name>
    <dbReference type="NCBI Taxonomy" id="39152"/>
    <lineage>
        <taxon>Archaea</taxon>
        <taxon>Methanobacteriati</taxon>
        <taxon>Methanobacteriota</taxon>
        <taxon>Methanomada group</taxon>
        <taxon>Methanococci</taxon>
        <taxon>Methanococcales</taxon>
        <taxon>Methanococcaceae</taxon>
        <taxon>Methanococcus</taxon>
    </lineage>
</organism>
<comment type="caution">
    <text evidence="1">The sequence shown here is derived from an EMBL/GenBank/DDBJ whole genome shotgun (WGS) entry which is preliminary data.</text>
</comment>
<reference evidence="1 2" key="1">
    <citation type="submission" date="2020-07" db="EMBL/GenBank/DDBJ databases">
        <title>Genomic Encyclopedia of Type Strains, Phase IV (KMG-V): Genome sequencing to study the core and pangenomes of soil and plant-associated prokaryotes.</title>
        <authorList>
            <person name="Whitman W."/>
        </authorList>
    </citation>
    <scope>NUCLEOTIDE SEQUENCE [LARGE SCALE GENOMIC DNA]</scope>
    <source>
        <strain evidence="1 2">C8</strain>
    </source>
</reference>
<evidence type="ECO:0000313" key="1">
    <source>
        <dbReference type="EMBL" id="MBA2861614.1"/>
    </source>
</evidence>
<protein>
    <submittedName>
        <fullName evidence="1">Uncharacterized protein</fullName>
    </submittedName>
</protein>
<proteinExistence type="predicted"/>
<gene>
    <name evidence="1" type="ORF">HNP90_000474</name>
</gene>
<dbReference type="EMBL" id="JACDUL010000001">
    <property type="protein sequence ID" value="MBA2861614.1"/>
    <property type="molecule type" value="Genomic_DNA"/>
</dbReference>
<dbReference type="AlphaFoldDB" id="A0A7J9PFQ2"/>
<dbReference type="RefSeq" id="WP_011977271.1">
    <property type="nucleotide sequence ID" value="NZ_JACDUL010000001.1"/>
</dbReference>
<name>A0A7J9PFQ2_METMI</name>
<sequence length="100" mass="11984">MIKRIEISFTPQTYLVVARGEREYLTVFMRDLEMNPMTSNIKSFRRYVLRKNGIDFIAHMNAEFNTMDEIELKKEFDGIYTRFVKKGNIQEQFKKVDVYG</sequence>
<dbReference type="Proteomes" id="UP000533207">
    <property type="component" value="Unassembled WGS sequence"/>
</dbReference>